<name>A0A3M7KU37_AUXPR</name>
<gene>
    <name evidence="1" type="ORF">APUTEX25_004852</name>
</gene>
<evidence type="ECO:0000313" key="1">
    <source>
        <dbReference type="EMBL" id="RMZ53364.1"/>
    </source>
</evidence>
<sequence>MSRAASGSRPWRWSAGCHAPARGACRPWPPPATGSWRSRASRQCATCDRPPPRKPVCRPESFLAGSIARAH</sequence>
<evidence type="ECO:0000313" key="2">
    <source>
        <dbReference type="Proteomes" id="UP000279271"/>
    </source>
</evidence>
<dbReference type="AlphaFoldDB" id="A0A3M7KU37"/>
<reference evidence="2" key="1">
    <citation type="journal article" date="2018" name="Algal Res.">
        <title>Characterization of plant carbon substrate utilization by Auxenochlorella protothecoides.</title>
        <authorList>
            <person name="Vogler B.W."/>
            <person name="Starkenburg S.R."/>
            <person name="Sudasinghe N."/>
            <person name="Schambach J.Y."/>
            <person name="Rollin J.A."/>
            <person name="Pattathil S."/>
            <person name="Barry A.N."/>
        </authorList>
    </citation>
    <scope>NUCLEOTIDE SEQUENCE [LARGE SCALE GENOMIC DNA]</scope>
    <source>
        <strain evidence="2">UTEX 25</strain>
    </source>
</reference>
<protein>
    <submittedName>
        <fullName evidence="1">Uncharacterized protein</fullName>
    </submittedName>
</protein>
<feature type="non-terminal residue" evidence="1">
    <location>
        <position position="71"/>
    </location>
</feature>
<dbReference type="Proteomes" id="UP000279271">
    <property type="component" value="Unassembled WGS sequence"/>
</dbReference>
<comment type="caution">
    <text evidence="1">The sequence shown here is derived from an EMBL/GenBank/DDBJ whole genome shotgun (WGS) entry which is preliminary data.</text>
</comment>
<dbReference type="EMBL" id="QOKY01000198">
    <property type="protein sequence ID" value="RMZ53364.1"/>
    <property type="molecule type" value="Genomic_DNA"/>
</dbReference>
<organism evidence="1 2">
    <name type="scientific">Auxenochlorella protothecoides</name>
    <name type="common">Green microalga</name>
    <name type="synonym">Chlorella protothecoides</name>
    <dbReference type="NCBI Taxonomy" id="3075"/>
    <lineage>
        <taxon>Eukaryota</taxon>
        <taxon>Viridiplantae</taxon>
        <taxon>Chlorophyta</taxon>
        <taxon>core chlorophytes</taxon>
        <taxon>Trebouxiophyceae</taxon>
        <taxon>Chlorellales</taxon>
        <taxon>Chlorellaceae</taxon>
        <taxon>Auxenochlorella</taxon>
    </lineage>
</organism>
<accession>A0A3M7KU37</accession>
<proteinExistence type="predicted"/>